<dbReference type="AlphaFoldDB" id="A0AA38L9Y0"/>
<protein>
    <submittedName>
        <fullName evidence="2">Uncharacterized protein</fullName>
    </submittedName>
</protein>
<evidence type="ECO:0000313" key="3">
    <source>
        <dbReference type="Proteomes" id="UP000824469"/>
    </source>
</evidence>
<dbReference type="EMBL" id="JAHRHJ020000004">
    <property type="protein sequence ID" value="KAH9317254.1"/>
    <property type="molecule type" value="Genomic_DNA"/>
</dbReference>
<proteinExistence type="predicted"/>
<sequence length="73" mass="8141">MHMSGQSSVNGKVNSSQLVNNGPIALRHVAKRKKELFCWFFRSPVFDERKNGARGTRGSTFITEGSPAAMWTK</sequence>
<feature type="non-terminal residue" evidence="2">
    <location>
        <position position="73"/>
    </location>
</feature>
<name>A0AA38L9Y0_TAXCH</name>
<evidence type="ECO:0000256" key="1">
    <source>
        <dbReference type="SAM" id="MobiDB-lite"/>
    </source>
</evidence>
<feature type="region of interest" description="Disordered" evidence="1">
    <location>
        <begin position="51"/>
        <end position="73"/>
    </location>
</feature>
<comment type="caution">
    <text evidence="2">The sequence shown here is derived from an EMBL/GenBank/DDBJ whole genome shotgun (WGS) entry which is preliminary data.</text>
</comment>
<keyword evidence="3" id="KW-1185">Reference proteome</keyword>
<organism evidence="2 3">
    <name type="scientific">Taxus chinensis</name>
    <name type="common">Chinese yew</name>
    <name type="synonym">Taxus wallichiana var. chinensis</name>
    <dbReference type="NCBI Taxonomy" id="29808"/>
    <lineage>
        <taxon>Eukaryota</taxon>
        <taxon>Viridiplantae</taxon>
        <taxon>Streptophyta</taxon>
        <taxon>Embryophyta</taxon>
        <taxon>Tracheophyta</taxon>
        <taxon>Spermatophyta</taxon>
        <taxon>Pinopsida</taxon>
        <taxon>Pinidae</taxon>
        <taxon>Conifers II</taxon>
        <taxon>Cupressales</taxon>
        <taxon>Taxaceae</taxon>
        <taxon>Taxus</taxon>
    </lineage>
</organism>
<gene>
    <name evidence="2" type="ORF">KI387_019023</name>
</gene>
<reference evidence="2 3" key="1">
    <citation type="journal article" date="2021" name="Nat. Plants">
        <title>The Taxus genome provides insights into paclitaxel biosynthesis.</title>
        <authorList>
            <person name="Xiong X."/>
            <person name="Gou J."/>
            <person name="Liao Q."/>
            <person name="Li Y."/>
            <person name="Zhou Q."/>
            <person name="Bi G."/>
            <person name="Li C."/>
            <person name="Du R."/>
            <person name="Wang X."/>
            <person name="Sun T."/>
            <person name="Guo L."/>
            <person name="Liang H."/>
            <person name="Lu P."/>
            <person name="Wu Y."/>
            <person name="Zhang Z."/>
            <person name="Ro D.K."/>
            <person name="Shang Y."/>
            <person name="Huang S."/>
            <person name="Yan J."/>
        </authorList>
    </citation>
    <scope>NUCLEOTIDE SEQUENCE [LARGE SCALE GENOMIC DNA]</scope>
    <source>
        <strain evidence="2">Ta-2019</strain>
    </source>
</reference>
<evidence type="ECO:0000313" key="2">
    <source>
        <dbReference type="EMBL" id="KAH9317254.1"/>
    </source>
</evidence>
<accession>A0AA38L9Y0</accession>
<dbReference type="Proteomes" id="UP000824469">
    <property type="component" value="Unassembled WGS sequence"/>
</dbReference>